<feature type="transmembrane region" description="Helical" evidence="1">
    <location>
        <begin position="116"/>
        <end position="136"/>
    </location>
</feature>
<keyword evidence="1" id="KW-0472">Membrane</keyword>
<feature type="transmembrane region" description="Helical" evidence="1">
    <location>
        <begin position="12"/>
        <end position="34"/>
    </location>
</feature>
<protein>
    <recommendedName>
        <fullName evidence="4">DUF998 domain-containing protein</fullName>
    </recommendedName>
</protein>
<evidence type="ECO:0000313" key="2">
    <source>
        <dbReference type="EMBL" id="MDP5276405.1"/>
    </source>
</evidence>
<evidence type="ECO:0000256" key="1">
    <source>
        <dbReference type="SAM" id="Phobius"/>
    </source>
</evidence>
<accession>A0ABT9J5X4</accession>
<proteinExistence type="predicted"/>
<feature type="transmembrane region" description="Helical" evidence="1">
    <location>
        <begin position="79"/>
        <end position="96"/>
    </location>
</feature>
<feature type="transmembrane region" description="Helical" evidence="1">
    <location>
        <begin position="252"/>
        <end position="274"/>
    </location>
</feature>
<dbReference type="RefSeq" id="WP_305993710.1">
    <property type="nucleotide sequence ID" value="NZ_JAVAMP010000014.1"/>
</dbReference>
<keyword evidence="3" id="KW-1185">Reference proteome</keyword>
<feature type="transmembrane region" description="Helical" evidence="1">
    <location>
        <begin position="187"/>
        <end position="209"/>
    </location>
</feature>
<reference evidence="2 3" key="1">
    <citation type="submission" date="2023-08" db="EMBL/GenBank/DDBJ databases">
        <authorList>
            <person name="Park J.-S."/>
        </authorList>
    </citation>
    <scope>NUCLEOTIDE SEQUENCE [LARGE SCALE GENOMIC DNA]</scope>
    <source>
        <strain evidence="2 3">2205SS18-9</strain>
    </source>
</reference>
<dbReference type="Proteomes" id="UP001231941">
    <property type="component" value="Unassembled WGS sequence"/>
</dbReference>
<comment type="caution">
    <text evidence="2">The sequence shown here is derived from an EMBL/GenBank/DDBJ whole genome shotgun (WGS) entry which is preliminary data.</text>
</comment>
<gene>
    <name evidence="2" type="ORF">Q5Y73_20125</name>
</gene>
<name>A0ABT9J5X4_9BACL</name>
<feature type="transmembrane region" description="Helical" evidence="1">
    <location>
        <begin position="46"/>
        <end position="67"/>
    </location>
</feature>
<feature type="transmembrane region" description="Helical" evidence="1">
    <location>
        <begin position="221"/>
        <end position="240"/>
    </location>
</feature>
<dbReference type="EMBL" id="JAVAMP010000014">
    <property type="protein sequence ID" value="MDP5276405.1"/>
    <property type="molecule type" value="Genomic_DNA"/>
</dbReference>
<keyword evidence="1" id="KW-1133">Transmembrane helix</keyword>
<feature type="transmembrane region" description="Helical" evidence="1">
    <location>
        <begin position="156"/>
        <end position="175"/>
    </location>
</feature>
<evidence type="ECO:0008006" key="4">
    <source>
        <dbReference type="Google" id="ProtNLM"/>
    </source>
</evidence>
<keyword evidence="1" id="KW-0812">Transmembrane</keyword>
<sequence length="286" mass="31730">MNHIKTMLRQEKVLVSTGIAGFLAGIFCLIYIVFRGGSIVPPEGDILRAVSFDFAIGLFALTTAFLMPFANFSRISGHVFRFSVLITFLISILIETTQHFRGIDPRFSSSTAPFDITLGSMFGLNAILIILTYLFFTWQIFRPSTIKLSPNMVVAIRYGMLSVLLSFAVGFWITSLGSRFTGMDGNIIWLHGLGFHGVQLIPILAWLLGKSHLQDQTQKSLIHVTGFLWSIVLLSIGIQTYNGQSVFELSPIMLVGWISAAVYVILLSYVVSLVPKKKDLNLKKTG</sequence>
<evidence type="ECO:0000313" key="3">
    <source>
        <dbReference type="Proteomes" id="UP001231941"/>
    </source>
</evidence>
<organism evidence="2 3">
    <name type="scientific">Chengkuizengella axinellae</name>
    <dbReference type="NCBI Taxonomy" id="3064388"/>
    <lineage>
        <taxon>Bacteria</taxon>
        <taxon>Bacillati</taxon>
        <taxon>Bacillota</taxon>
        <taxon>Bacilli</taxon>
        <taxon>Bacillales</taxon>
        <taxon>Paenibacillaceae</taxon>
        <taxon>Chengkuizengella</taxon>
    </lineage>
</organism>